<proteinExistence type="predicted"/>
<evidence type="ECO:0000313" key="2">
    <source>
        <dbReference type="Proteomes" id="UP001272242"/>
    </source>
</evidence>
<keyword evidence="2" id="KW-1185">Reference proteome</keyword>
<evidence type="ECO:0000313" key="1">
    <source>
        <dbReference type="EMBL" id="MDY3563560.1"/>
    </source>
</evidence>
<gene>
    <name evidence="1" type="ORF">R5W23_005174</name>
</gene>
<accession>A0ABU5F7I5</accession>
<comment type="caution">
    <text evidence="1">The sequence shown here is derived from an EMBL/GenBank/DDBJ whole genome shotgun (WGS) entry which is preliminary data.</text>
</comment>
<name>A0ABU5F7I5_9BACT</name>
<dbReference type="RefSeq" id="WP_320689737.1">
    <property type="nucleotide sequence ID" value="NZ_JAXBLV010000244.1"/>
</dbReference>
<organism evidence="1 2">
    <name type="scientific">Gemmata algarum</name>
    <dbReference type="NCBI Taxonomy" id="2975278"/>
    <lineage>
        <taxon>Bacteria</taxon>
        <taxon>Pseudomonadati</taxon>
        <taxon>Planctomycetota</taxon>
        <taxon>Planctomycetia</taxon>
        <taxon>Gemmatales</taxon>
        <taxon>Gemmataceae</taxon>
        <taxon>Gemmata</taxon>
    </lineage>
</organism>
<dbReference type="Proteomes" id="UP001272242">
    <property type="component" value="Unassembled WGS sequence"/>
</dbReference>
<protein>
    <submittedName>
        <fullName evidence="1">Uncharacterized protein</fullName>
    </submittedName>
</protein>
<dbReference type="EMBL" id="JAXBLV010000244">
    <property type="protein sequence ID" value="MDY3563560.1"/>
    <property type="molecule type" value="Genomic_DNA"/>
</dbReference>
<reference evidence="2" key="1">
    <citation type="journal article" date="2023" name="Mar. Drugs">
        <title>Gemmata algarum, a Novel Planctomycete Isolated from an Algal Mat, Displays Antimicrobial Activity.</title>
        <authorList>
            <person name="Kumar G."/>
            <person name="Kallscheuer N."/>
            <person name="Kashif M."/>
            <person name="Ahamad S."/>
            <person name="Jagadeeshwari U."/>
            <person name="Pannikurungottu S."/>
            <person name="Haufschild T."/>
            <person name="Kabuu M."/>
            <person name="Sasikala C."/>
            <person name="Jogler C."/>
            <person name="Ramana C."/>
        </authorList>
    </citation>
    <scope>NUCLEOTIDE SEQUENCE [LARGE SCALE GENOMIC DNA]</scope>
    <source>
        <strain evidence="2">JC673</strain>
    </source>
</reference>
<sequence length="288" mass="31448">MHALLLAALAATPAQPPADNHAEQNSLFKRLTGTGLEVGGGATAKFPAPTMSDGLSADKQKEIIKGLIGSDYSYDEFVRDSLVAPQLLRIRDVKPADPKAPARGVDVWFIAYGDFKRLQDDKFLDRFLNAGKSSGGGKGGPLKPEDLAKRKIEIKKGDEKREGYGTFEFDFLEKVRLTGTGHAVWSRNADSLVAAAEIDPRFAGDKEFPNQWRALGGDKPGPANPWAGAAMYLKITKLSDPVGAVFVEQHVIFAEPTGWFDGANLLRSKLPIAVQQNVRNMRQEFKKK</sequence>